<protein>
    <submittedName>
        <fullName evidence="1">Uncharacterized protein</fullName>
    </submittedName>
</protein>
<accession>A0A820KZQ8</accession>
<comment type="caution">
    <text evidence="1">The sequence shown here is derived from an EMBL/GenBank/DDBJ whole genome shotgun (WGS) entry which is preliminary data.</text>
</comment>
<evidence type="ECO:0000313" key="1">
    <source>
        <dbReference type="EMBL" id="CAF4349740.1"/>
    </source>
</evidence>
<organism evidence="1 2">
    <name type="scientific">Adineta steineri</name>
    <dbReference type="NCBI Taxonomy" id="433720"/>
    <lineage>
        <taxon>Eukaryota</taxon>
        <taxon>Metazoa</taxon>
        <taxon>Spiralia</taxon>
        <taxon>Gnathifera</taxon>
        <taxon>Rotifera</taxon>
        <taxon>Eurotatoria</taxon>
        <taxon>Bdelloidea</taxon>
        <taxon>Adinetida</taxon>
        <taxon>Adinetidae</taxon>
        <taxon>Adineta</taxon>
    </lineage>
</organism>
<reference evidence="1" key="1">
    <citation type="submission" date="2021-02" db="EMBL/GenBank/DDBJ databases">
        <authorList>
            <person name="Nowell W R."/>
        </authorList>
    </citation>
    <scope>NUCLEOTIDE SEQUENCE</scope>
</reference>
<dbReference type="Proteomes" id="UP000663868">
    <property type="component" value="Unassembled WGS sequence"/>
</dbReference>
<feature type="non-terminal residue" evidence="1">
    <location>
        <position position="1"/>
    </location>
</feature>
<sequence length="86" mass="9720">GLLEIWTKGIGKQPRFTQQLTSLPLEHISNDEAILCAASRSKFYAWNFNEPESTPVFQELNFIGDINDRILSFSMSSHHSVPISIV</sequence>
<proteinExistence type="predicted"/>
<dbReference type="EMBL" id="CAJOBB010018502">
    <property type="protein sequence ID" value="CAF4349740.1"/>
    <property type="molecule type" value="Genomic_DNA"/>
</dbReference>
<dbReference type="AlphaFoldDB" id="A0A820KZQ8"/>
<feature type="non-terminal residue" evidence="1">
    <location>
        <position position="86"/>
    </location>
</feature>
<name>A0A820KZQ8_9BILA</name>
<evidence type="ECO:0000313" key="2">
    <source>
        <dbReference type="Proteomes" id="UP000663868"/>
    </source>
</evidence>
<gene>
    <name evidence="1" type="ORF">KXQ929_LOCUS48197</name>
</gene>